<dbReference type="EMBL" id="PYBJ01000030">
    <property type="protein sequence ID" value="PSM38354.1"/>
    <property type="molecule type" value="Genomic_DNA"/>
</dbReference>
<evidence type="ECO:0000313" key="4">
    <source>
        <dbReference type="Proteomes" id="UP000240429"/>
    </source>
</evidence>
<feature type="signal peptide" evidence="2">
    <location>
        <begin position="1"/>
        <end position="24"/>
    </location>
</feature>
<name>A0A2P8PWJ9_9ACTN</name>
<accession>A0A2P8PWJ9</accession>
<dbReference type="Proteomes" id="UP000240429">
    <property type="component" value="Unassembled WGS sequence"/>
</dbReference>
<comment type="caution">
    <text evidence="3">The sequence shown here is derived from an EMBL/GenBank/DDBJ whole genome shotgun (WGS) entry which is preliminary data.</text>
</comment>
<proteinExistence type="predicted"/>
<feature type="chain" id="PRO_5039266567" description="Lipoprotein" evidence="2">
    <location>
        <begin position="25"/>
        <end position="148"/>
    </location>
</feature>
<gene>
    <name evidence="3" type="ORF">C6Y14_37135</name>
</gene>
<keyword evidence="4" id="KW-1185">Reference proteome</keyword>
<dbReference type="AlphaFoldDB" id="A0A2P8PWJ9"/>
<feature type="region of interest" description="Disordered" evidence="1">
    <location>
        <begin position="78"/>
        <end position="116"/>
    </location>
</feature>
<feature type="compositionally biased region" description="Low complexity" evidence="1">
    <location>
        <begin position="104"/>
        <end position="115"/>
    </location>
</feature>
<evidence type="ECO:0000313" key="3">
    <source>
        <dbReference type="EMBL" id="PSM38354.1"/>
    </source>
</evidence>
<protein>
    <recommendedName>
        <fullName evidence="5">Lipoprotein</fullName>
    </recommendedName>
</protein>
<dbReference type="PROSITE" id="PS51257">
    <property type="entry name" value="PROKAR_LIPOPROTEIN"/>
    <property type="match status" value="1"/>
</dbReference>
<keyword evidence="2" id="KW-0732">Signal</keyword>
<evidence type="ECO:0008006" key="5">
    <source>
        <dbReference type="Google" id="ProtNLM"/>
    </source>
</evidence>
<organism evidence="3 4">
    <name type="scientific">Streptomyces dioscori</name>
    <dbReference type="NCBI Taxonomy" id="2109333"/>
    <lineage>
        <taxon>Bacteria</taxon>
        <taxon>Bacillati</taxon>
        <taxon>Actinomycetota</taxon>
        <taxon>Actinomycetes</taxon>
        <taxon>Kitasatosporales</taxon>
        <taxon>Streptomycetaceae</taxon>
        <taxon>Streptomyces</taxon>
        <taxon>Streptomyces aurantiacus group</taxon>
    </lineage>
</organism>
<sequence length="148" mass="15656">MLRGCAVAAAVPVLIVIALFSLQACEAESEMLDSGQVVGVWEGSGGGRVQFHENGRFEMSGIPRNAVALGFVDPAPGEEKISGEGTWELEGGRDQGGSIELPIDKGGSFSDDSGSALLQIQRGGDEPEMYFDTDPDKEYGYEVRRAAS</sequence>
<evidence type="ECO:0000256" key="1">
    <source>
        <dbReference type="SAM" id="MobiDB-lite"/>
    </source>
</evidence>
<reference evidence="3 4" key="1">
    <citation type="submission" date="2018-03" db="EMBL/GenBank/DDBJ databases">
        <title>Streptomyces dioscori sp. nov., a novel endophytic actinobacterium isolated from bulbil of Dioscorea bulbifera L.</title>
        <authorList>
            <person name="Zhikuan W."/>
        </authorList>
    </citation>
    <scope>NUCLEOTIDE SEQUENCE [LARGE SCALE GENOMIC DNA]</scope>
    <source>
        <strain evidence="3 4">A217</strain>
    </source>
</reference>
<evidence type="ECO:0000256" key="2">
    <source>
        <dbReference type="SAM" id="SignalP"/>
    </source>
</evidence>